<reference evidence="1 2" key="1">
    <citation type="submission" date="2019-01" db="EMBL/GenBank/DDBJ databases">
        <title>PMF-metabolizing Aryl O-demethylase.</title>
        <authorList>
            <person name="Kim M."/>
        </authorList>
    </citation>
    <scope>NUCLEOTIDE SEQUENCE [LARGE SCALE GENOMIC DNA]</scope>
    <source>
        <strain evidence="1 2">PMF1</strain>
    </source>
</reference>
<gene>
    <name evidence="1" type="ORF">PMF13cell1_00738</name>
</gene>
<accession>A0A4P6LSM2</accession>
<dbReference type="EMBL" id="CP035945">
    <property type="protein sequence ID" value="QBE95224.1"/>
    <property type="molecule type" value="Genomic_DNA"/>
</dbReference>
<evidence type="ECO:0000313" key="2">
    <source>
        <dbReference type="Proteomes" id="UP000289794"/>
    </source>
</evidence>
<organism evidence="1 2">
    <name type="scientific">Blautia producta</name>
    <dbReference type="NCBI Taxonomy" id="33035"/>
    <lineage>
        <taxon>Bacteria</taxon>
        <taxon>Bacillati</taxon>
        <taxon>Bacillota</taxon>
        <taxon>Clostridia</taxon>
        <taxon>Lachnospirales</taxon>
        <taxon>Lachnospiraceae</taxon>
        <taxon>Blautia</taxon>
    </lineage>
</organism>
<evidence type="ECO:0000313" key="1">
    <source>
        <dbReference type="EMBL" id="QBE95224.1"/>
    </source>
</evidence>
<dbReference type="KEGG" id="bpro:PMF13cell1_00738"/>
<dbReference type="AlphaFoldDB" id="A0A4P6LSM2"/>
<proteinExistence type="predicted"/>
<dbReference type="Proteomes" id="UP000289794">
    <property type="component" value="Chromosome"/>
</dbReference>
<protein>
    <submittedName>
        <fullName evidence="1">Uncharacterized protein</fullName>
    </submittedName>
</protein>
<sequence length="96" mass="11363">MDLLFKRYASPFLLLDEIILTDKLTEFVSHIVDETNNEQEWEFFLHKVFDKSFREFKESLRTTERPREMSKSDIETTIKDSLDIAQNFIPDEGVSG</sequence>
<name>A0A4P6LSM2_9FIRM</name>
<dbReference type="RefSeq" id="WP_130179838.1">
    <property type="nucleotide sequence ID" value="NZ_CP035945.1"/>
</dbReference>